<sequence>MLHVLKIPLSVLHLDTVVAIMIINFPHIDEFVIVRENVKWVDVYTLDKSDGNEKNDNENFVNEPTNETVSPVLKSCDVIDSIDLDGFGPELSVYLTRSIFDNQDLITLKDIEKLLKMGPETKTRLLQIAQPINNSDYFLLNVLPHIFQETQQEVLNKHTGRLGGQIKSSINSSGNDRKYTTLAYTKPLNFENNSKYLDELIVSRTDLNEER</sequence>
<feature type="signal peptide" evidence="1">
    <location>
        <begin position="1"/>
        <end position="19"/>
    </location>
</feature>
<dbReference type="AlphaFoldDB" id="A0A9N9N1F6"/>
<dbReference type="EMBL" id="OU892285">
    <property type="protein sequence ID" value="CAG9773359.1"/>
    <property type="molecule type" value="Genomic_DNA"/>
</dbReference>
<name>A0A9N9N1F6_9CUCU</name>
<keyword evidence="1" id="KW-0732">Signal</keyword>
<evidence type="ECO:0000313" key="3">
    <source>
        <dbReference type="Proteomes" id="UP001152799"/>
    </source>
</evidence>
<dbReference type="Proteomes" id="UP001152799">
    <property type="component" value="Chromosome 9"/>
</dbReference>
<gene>
    <name evidence="2" type="ORF">CEUTPL_LOCUS13750</name>
</gene>
<feature type="chain" id="PRO_5040165880" evidence="1">
    <location>
        <begin position="20"/>
        <end position="211"/>
    </location>
</feature>
<protein>
    <submittedName>
        <fullName evidence="2">Uncharacterized protein</fullName>
    </submittedName>
</protein>
<proteinExistence type="predicted"/>
<evidence type="ECO:0000313" key="2">
    <source>
        <dbReference type="EMBL" id="CAG9773359.1"/>
    </source>
</evidence>
<evidence type="ECO:0000256" key="1">
    <source>
        <dbReference type="SAM" id="SignalP"/>
    </source>
</evidence>
<keyword evidence="3" id="KW-1185">Reference proteome</keyword>
<accession>A0A9N9N1F6</accession>
<organism evidence="2 3">
    <name type="scientific">Ceutorhynchus assimilis</name>
    <name type="common">cabbage seed weevil</name>
    <dbReference type="NCBI Taxonomy" id="467358"/>
    <lineage>
        <taxon>Eukaryota</taxon>
        <taxon>Metazoa</taxon>
        <taxon>Ecdysozoa</taxon>
        <taxon>Arthropoda</taxon>
        <taxon>Hexapoda</taxon>
        <taxon>Insecta</taxon>
        <taxon>Pterygota</taxon>
        <taxon>Neoptera</taxon>
        <taxon>Endopterygota</taxon>
        <taxon>Coleoptera</taxon>
        <taxon>Polyphaga</taxon>
        <taxon>Cucujiformia</taxon>
        <taxon>Curculionidae</taxon>
        <taxon>Ceutorhynchinae</taxon>
        <taxon>Ceutorhynchus</taxon>
    </lineage>
</organism>
<reference evidence="2" key="1">
    <citation type="submission" date="2022-01" db="EMBL/GenBank/DDBJ databases">
        <authorList>
            <person name="King R."/>
        </authorList>
    </citation>
    <scope>NUCLEOTIDE SEQUENCE</scope>
</reference>